<dbReference type="KEGG" id="sre:PTSG_07963"/>
<reference evidence="3" key="1">
    <citation type="submission" date="2009-08" db="EMBL/GenBank/DDBJ databases">
        <title>Annotation of Salpingoeca rosetta.</title>
        <authorList>
            <consortium name="The Broad Institute Genome Sequencing Platform"/>
            <person name="Russ C."/>
            <person name="Cuomo C."/>
            <person name="Burger G."/>
            <person name="Gray M.W."/>
            <person name="Holland P.W.H."/>
            <person name="King N."/>
            <person name="Lang F.B.F."/>
            <person name="Roger A.J."/>
            <person name="Ruiz-Trillo I."/>
            <person name="Young S.K."/>
            <person name="Zeng Q."/>
            <person name="Gargeya S."/>
            <person name="Alvarado L."/>
            <person name="Berlin A."/>
            <person name="Chapman S.B."/>
            <person name="Chen Z."/>
            <person name="Freedman E."/>
            <person name="Gellesch M."/>
            <person name="Goldberg J."/>
            <person name="Griggs A."/>
            <person name="Gujja S."/>
            <person name="Heilman E."/>
            <person name="Heiman D."/>
            <person name="Howarth C."/>
            <person name="Mehta T."/>
            <person name="Neiman D."/>
            <person name="Pearson M."/>
            <person name="Roberts A."/>
            <person name="Saif S."/>
            <person name="Shea T."/>
            <person name="Shenoy N."/>
            <person name="Sisk P."/>
            <person name="Stolte C."/>
            <person name="Sykes S."/>
            <person name="White J."/>
            <person name="Yandava C."/>
            <person name="Haas B."/>
            <person name="Nusbaum C."/>
            <person name="Birren B."/>
        </authorList>
    </citation>
    <scope>NUCLEOTIDE SEQUENCE [LARGE SCALE GENOMIC DNA]</scope>
    <source>
        <strain evidence="3">ATCC 50818</strain>
    </source>
</reference>
<dbReference type="EMBL" id="GL832973">
    <property type="protein sequence ID" value="EGD75845.1"/>
    <property type="molecule type" value="Genomic_DNA"/>
</dbReference>
<feature type="transmembrane region" description="Helical" evidence="2">
    <location>
        <begin position="323"/>
        <end position="344"/>
    </location>
</feature>
<feature type="transmembrane region" description="Helical" evidence="2">
    <location>
        <begin position="143"/>
        <end position="165"/>
    </location>
</feature>
<feature type="transmembrane region" description="Helical" evidence="2">
    <location>
        <begin position="56"/>
        <end position="73"/>
    </location>
</feature>
<protein>
    <submittedName>
        <fullName evidence="3">Uncharacterized protein</fullName>
    </submittedName>
</protein>
<feature type="compositionally biased region" description="Basic residues" evidence="1">
    <location>
        <begin position="1"/>
        <end position="11"/>
    </location>
</feature>
<feature type="transmembrane region" description="Helical" evidence="2">
    <location>
        <begin position="241"/>
        <end position="261"/>
    </location>
</feature>
<accession>F2UGU5</accession>
<feature type="transmembrane region" description="Helical" evidence="2">
    <location>
        <begin position="105"/>
        <end position="122"/>
    </location>
</feature>
<feature type="transmembrane region" description="Helical" evidence="2">
    <location>
        <begin position="267"/>
        <end position="290"/>
    </location>
</feature>
<gene>
    <name evidence="3" type="ORF">PTSG_07963</name>
</gene>
<proteinExistence type="predicted"/>
<feature type="transmembrane region" description="Helical" evidence="2">
    <location>
        <begin position="199"/>
        <end position="220"/>
    </location>
</feature>
<dbReference type="RefSeq" id="XP_004991766.1">
    <property type="nucleotide sequence ID" value="XM_004991709.1"/>
</dbReference>
<dbReference type="Proteomes" id="UP000007799">
    <property type="component" value="Unassembled WGS sequence"/>
</dbReference>
<sequence>MAKLPRSRRPQRPAGSRSGGGGGAAGMLGNLGLGDLEFEWSFAFFWKVMKSNPGDCATIAVSIPLLLCILPPTRPLGLAVTYPSHNTTSTDEPGSARFTTGPMDVLLLLFVAGCSYAVHELVRDLVLRRASKLLAVDRYQQATWMFTACDALAHVLNVIFIVQSLTAAPKETMTRNGEDGSGGDEEANLSWQEWLTVDFPHSMTFGTKMILLTNIAYFAFSAQLVNVQRHLQMTKKKPLETARFIVPLTHALAFVVAYTFLYNRLAMVVLFLHHLVLAVVDTSAVLFPFACKQRGSDMPNWFKSQSSFGVADLIRLIVKWTPVLRAFLLLSIAAITAATLFVLLPAADSPSLLASTAVRACVFAAFVLSAASPIVAPLALRTHAHTHAESRGADVDELTTAPAAAKKTNKAKKQA</sequence>
<dbReference type="InParanoid" id="F2UGU5"/>
<name>F2UGU5_SALR5</name>
<dbReference type="GeneID" id="16072326"/>
<keyword evidence="2" id="KW-1133">Transmembrane helix</keyword>
<feature type="region of interest" description="Disordered" evidence="1">
    <location>
        <begin position="1"/>
        <end position="23"/>
    </location>
</feature>
<evidence type="ECO:0000256" key="2">
    <source>
        <dbReference type="SAM" id="Phobius"/>
    </source>
</evidence>
<evidence type="ECO:0000313" key="4">
    <source>
        <dbReference type="Proteomes" id="UP000007799"/>
    </source>
</evidence>
<keyword evidence="2" id="KW-0472">Membrane</keyword>
<dbReference type="FunCoup" id="F2UGU5">
    <property type="interactions" value="687"/>
</dbReference>
<keyword evidence="4" id="KW-1185">Reference proteome</keyword>
<evidence type="ECO:0000313" key="3">
    <source>
        <dbReference type="EMBL" id="EGD75845.1"/>
    </source>
</evidence>
<dbReference type="AlphaFoldDB" id="F2UGU5"/>
<feature type="region of interest" description="Disordered" evidence="1">
    <location>
        <begin position="391"/>
        <end position="415"/>
    </location>
</feature>
<feature type="transmembrane region" description="Helical" evidence="2">
    <location>
        <begin position="356"/>
        <end position="380"/>
    </location>
</feature>
<evidence type="ECO:0000256" key="1">
    <source>
        <dbReference type="SAM" id="MobiDB-lite"/>
    </source>
</evidence>
<keyword evidence="2" id="KW-0812">Transmembrane</keyword>
<organism evidence="4">
    <name type="scientific">Salpingoeca rosetta (strain ATCC 50818 / BSB-021)</name>
    <dbReference type="NCBI Taxonomy" id="946362"/>
    <lineage>
        <taxon>Eukaryota</taxon>
        <taxon>Choanoflagellata</taxon>
        <taxon>Craspedida</taxon>
        <taxon>Salpingoecidae</taxon>
        <taxon>Salpingoeca</taxon>
    </lineage>
</organism>